<keyword evidence="3" id="KW-0808">Transferase</keyword>
<evidence type="ECO:0000256" key="2">
    <source>
        <dbReference type="ARBA" id="ARBA00006251"/>
    </source>
</evidence>
<dbReference type="RefSeq" id="WP_129472333.1">
    <property type="nucleotide sequence ID" value="NZ_SAWZ01000011.1"/>
</dbReference>
<dbReference type="PROSITE" id="PS01045">
    <property type="entry name" value="SQUALEN_PHYTOEN_SYN_2"/>
    <property type="match status" value="1"/>
</dbReference>
<evidence type="ECO:0000313" key="7">
    <source>
        <dbReference type="Proteomes" id="UP000289784"/>
    </source>
</evidence>
<sequence>MSADEDYAAAAIRQGSKSFSAAARLFDARSRESVTLLYAWCRHCDDQVDGQDLGHGAQRMSRTEAVARLDALYVQTRQACAEAPVDSPPFRALRTVARRHRLPEQLALAHLDGYAMDVRGTVYETFEDTLRYCYGVAGVVGLMMCQVMGASGRDALDRACDLGLAFQLTNIARDLVEDAQVGRCYLPRRWLQEQRLAQSDLGARQHRDRLAALAARLVDAAEPYYASALQGLPALPFRSAWAVASAHGVYRQIGIQVKRRGARAWDSRVRTSTPTKLRLMLGGLGRALVSRWARAAPRPDGLWQRPPGWRLG</sequence>
<dbReference type="AlphaFoldDB" id="A0A4Q1JT18"/>
<evidence type="ECO:0000256" key="5">
    <source>
        <dbReference type="ARBA" id="ARBA00053028"/>
    </source>
</evidence>
<comment type="cofactor">
    <cofactor evidence="5">
        <name>ATP</name>
        <dbReference type="ChEBI" id="CHEBI:30616"/>
    </cofactor>
</comment>
<evidence type="ECO:0000313" key="6">
    <source>
        <dbReference type="EMBL" id="RXR00871.1"/>
    </source>
</evidence>
<evidence type="ECO:0000256" key="3">
    <source>
        <dbReference type="ARBA" id="ARBA00022679"/>
    </source>
</evidence>
<dbReference type="PANTHER" id="PTHR31480">
    <property type="entry name" value="BIFUNCTIONAL LYCOPENE CYCLASE/PHYTOENE SYNTHASE"/>
    <property type="match status" value="1"/>
</dbReference>
<dbReference type="GO" id="GO:0016117">
    <property type="term" value="P:carotenoid biosynthetic process"/>
    <property type="evidence" value="ECO:0007669"/>
    <property type="project" value="UniProtKB-KW"/>
</dbReference>
<dbReference type="InterPro" id="IPR008949">
    <property type="entry name" value="Isoprenoid_synthase_dom_sf"/>
</dbReference>
<dbReference type="OrthoDB" id="9807580at2"/>
<dbReference type="PROSITE" id="PS01044">
    <property type="entry name" value="SQUALEN_PHYTOEN_SYN_1"/>
    <property type="match status" value="1"/>
</dbReference>
<accession>A0A4Q1JT18</accession>
<dbReference type="GO" id="GO:0004311">
    <property type="term" value="F:geranylgeranyl diphosphate synthase activity"/>
    <property type="evidence" value="ECO:0007669"/>
    <property type="project" value="InterPro"/>
</dbReference>
<dbReference type="SFLD" id="SFLDG01212">
    <property type="entry name" value="Phytoene_synthase_like"/>
    <property type="match status" value="1"/>
</dbReference>
<dbReference type="SFLD" id="SFLDS00005">
    <property type="entry name" value="Isoprenoid_Synthase_Type_I"/>
    <property type="match status" value="1"/>
</dbReference>
<proteinExistence type="inferred from homology"/>
<dbReference type="SFLD" id="SFLDG01018">
    <property type="entry name" value="Squalene/Phytoene_Synthase_Lik"/>
    <property type="match status" value="1"/>
</dbReference>
<dbReference type="CDD" id="cd00683">
    <property type="entry name" value="Trans_IPPS_HH"/>
    <property type="match status" value="1"/>
</dbReference>
<comment type="pathway">
    <text evidence="1">Carotenoid biosynthesis; phytoene biosynthesis.</text>
</comment>
<dbReference type="EMBL" id="SAWZ01000011">
    <property type="protein sequence ID" value="RXR00871.1"/>
    <property type="molecule type" value="Genomic_DNA"/>
</dbReference>
<keyword evidence="7" id="KW-1185">Reference proteome</keyword>
<dbReference type="Gene3D" id="1.10.600.10">
    <property type="entry name" value="Farnesyl Diphosphate Synthase"/>
    <property type="match status" value="1"/>
</dbReference>
<dbReference type="SUPFAM" id="SSF48576">
    <property type="entry name" value="Terpenoid synthases"/>
    <property type="match status" value="1"/>
</dbReference>
<dbReference type="Pfam" id="PF00494">
    <property type="entry name" value="SQS_PSY"/>
    <property type="match status" value="1"/>
</dbReference>
<dbReference type="InterPro" id="IPR033904">
    <property type="entry name" value="Trans_IPPS_HH"/>
</dbReference>
<keyword evidence="4" id="KW-0125">Carotenoid biosynthesis</keyword>
<gene>
    <name evidence="6" type="ORF">EPA99_16425</name>
</gene>
<dbReference type="InterPro" id="IPR044843">
    <property type="entry name" value="Trans_IPPS_bact-type"/>
</dbReference>
<organism evidence="6 7">
    <name type="scientific">Pseudoxanthomonas composti</name>
    <dbReference type="NCBI Taxonomy" id="2137479"/>
    <lineage>
        <taxon>Bacteria</taxon>
        <taxon>Pseudomonadati</taxon>
        <taxon>Pseudomonadota</taxon>
        <taxon>Gammaproteobacteria</taxon>
        <taxon>Lysobacterales</taxon>
        <taxon>Lysobacteraceae</taxon>
        <taxon>Pseudoxanthomonas</taxon>
    </lineage>
</organism>
<dbReference type="InterPro" id="IPR002060">
    <property type="entry name" value="Squ/phyt_synthse"/>
</dbReference>
<protein>
    <submittedName>
        <fullName evidence="6">Phytoene/squalene synthase family protein</fullName>
    </submittedName>
</protein>
<reference evidence="6 7" key="1">
    <citation type="submission" date="2019-01" db="EMBL/GenBank/DDBJ databases">
        <title>Pseudoxanthomonas composti sp. nov., isolated from compost.</title>
        <authorList>
            <person name="Yang G."/>
        </authorList>
    </citation>
    <scope>NUCLEOTIDE SEQUENCE [LARGE SCALE GENOMIC DNA]</scope>
    <source>
        <strain evidence="6 7">GSS15</strain>
    </source>
</reference>
<dbReference type="InterPro" id="IPR019845">
    <property type="entry name" value="Squalene/phytoene_synthase_CS"/>
</dbReference>
<comment type="caution">
    <text evidence="6">The sequence shown here is derived from an EMBL/GenBank/DDBJ whole genome shotgun (WGS) entry which is preliminary data.</text>
</comment>
<evidence type="ECO:0000256" key="1">
    <source>
        <dbReference type="ARBA" id="ARBA00004684"/>
    </source>
</evidence>
<dbReference type="FunFam" id="1.10.600.10:FF:000020">
    <property type="entry name" value="Phytoene synthase"/>
    <property type="match status" value="1"/>
</dbReference>
<comment type="similarity">
    <text evidence="2">Belongs to the phytoene/squalene synthase family.</text>
</comment>
<dbReference type="Proteomes" id="UP000289784">
    <property type="component" value="Unassembled WGS sequence"/>
</dbReference>
<dbReference type="GO" id="GO:0051996">
    <property type="term" value="F:squalene synthase [NAD(P)H] activity"/>
    <property type="evidence" value="ECO:0007669"/>
    <property type="project" value="InterPro"/>
</dbReference>
<name>A0A4Q1JT18_9GAMM</name>
<evidence type="ECO:0000256" key="4">
    <source>
        <dbReference type="ARBA" id="ARBA00022746"/>
    </source>
</evidence>